<feature type="compositionally biased region" description="Basic and acidic residues" evidence="1">
    <location>
        <begin position="13"/>
        <end position="26"/>
    </location>
</feature>
<name>A0A315VYE4_GAMAF</name>
<organism evidence="2 3">
    <name type="scientific">Gambusia affinis</name>
    <name type="common">Western mosquitofish</name>
    <name type="synonym">Heterandria affinis</name>
    <dbReference type="NCBI Taxonomy" id="33528"/>
    <lineage>
        <taxon>Eukaryota</taxon>
        <taxon>Metazoa</taxon>
        <taxon>Chordata</taxon>
        <taxon>Craniata</taxon>
        <taxon>Vertebrata</taxon>
        <taxon>Euteleostomi</taxon>
        <taxon>Actinopterygii</taxon>
        <taxon>Neopterygii</taxon>
        <taxon>Teleostei</taxon>
        <taxon>Neoteleostei</taxon>
        <taxon>Acanthomorphata</taxon>
        <taxon>Ovalentaria</taxon>
        <taxon>Atherinomorphae</taxon>
        <taxon>Cyprinodontiformes</taxon>
        <taxon>Poeciliidae</taxon>
        <taxon>Poeciliinae</taxon>
        <taxon>Gambusia</taxon>
    </lineage>
</organism>
<evidence type="ECO:0000313" key="2">
    <source>
        <dbReference type="EMBL" id="PWA28370.1"/>
    </source>
</evidence>
<sequence>MDKAKMQGSRYLIEAERPQRTEETKEQQQLSTQDQTESTSEFTKDEREMRVPEKVQSLEDRQKIAYDNLDNIRKKEAADFVLLEEKLCKQRTELQLVKKLREEQERERDANMKKSLANTWNAQIEEKQQKKKEMAEFERQHMAVIMELDRVHRFEEIEMRKQKIVKEQTFLRQDESEANTEDLLSDMPMAGGGGDGGRLKGDGKEDGGGRSVSIEEGGEGRFVAAAGGGGGGRLFTVGLVGTEGKGTAMPDSRLTEDSMSLICMAWESSSLSTVLATLLIW</sequence>
<proteinExistence type="predicted"/>
<feature type="region of interest" description="Disordered" evidence="1">
    <location>
        <begin position="1"/>
        <end position="56"/>
    </location>
</feature>
<accession>A0A315VYE4</accession>
<dbReference type="EMBL" id="NHOQ01000843">
    <property type="protein sequence ID" value="PWA28370.1"/>
    <property type="molecule type" value="Genomic_DNA"/>
</dbReference>
<feature type="compositionally biased region" description="Basic and acidic residues" evidence="1">
    <location>
        <begin position="42"/>
        <end position="56"/>
    </location>
</feature>
<feature type="compositionally biased region" description="Polar residues" evidence="1">
    <location>
        <begin position="27"/>
        <end position="41"/>
    </location>
</feature>
<feature type="region of interest" description="Disordered" evidence="1">
    <location>
        <begin position="175"/>
        <end position="215"/>
    </location>
</feature>
<evidence type="ECO:0000256" key="1">
    <source>
        <dbReference type="SAM" id="MobiDB-lite"/>
    </source>
</evidence>
<feature type="compositionally biased region" description="Basic and acidic residues" evidence="1">
    <location>
        <begin position="197"/>
        <end position="208"/>
    </location>
</feature>
<dbReference type="AlphaFoldDB" id="A0A315VYE4"/>
<gene>
    <name evidence="2" type="ORF">CCH79_00016401</name>
</gene>
<evidence type="ECO:0000313" key="3">
    <source>
        <dbReference type="Proteomes" id="UP000250572"/>
    </source>
</evidence>
<reference evidence="2 3" key="1">
    <citation type="journal article" date="2018" name="G3 (Bethesda)">
        <title>A High-Quality Reference Genome for the Invasive Mosquitofish Gambusia affinis Using a Chicago Library.</title>
        <authorList>
            <person name="Hoffberg S.L."/>
            <person name="Troendle N.J."/>
            <person name="Glenn T.C."/>
            <person name="Mahmud O."/>
            <person name="Louha S."/>
            <person name="Chalopin D."/>
            <person name="Bennetzen J.L."/>
            <person name="Mauricio R."/>
        </authorList>
    </citation>
    <scope>NUCLEOTIDE SEQUENCE [LARGE SCALE GENOMIC DNA]</scope>
    <source>
        <strain evidence="2">NE01/NJP1002.9</strain>
        <tissue evidence="2">Muscle</tissue>
    </source>
</reference>
<dbReference type="Proteomes" id="UP000250572">
    <property type="component" value="Unassembled WGS sequence"/>
</dbReference>
<comment type="caution">
    <text evidence="2">The sequence shown here is derived from an EMBL/GenBank/DDBJ whole genome shotgun (WGS) entry which is preliminary data.</text>
</comment>
<keyword evidence="3" id="KW-1185">Reference proteome</keyword>
<protein>
    <submittedName>
        <fullName evidence="2">Uncharacterized protein</fullName>
    </submittedName>
</protein>